<protein>
    <submittedName>
        <fullName evidence="1">Uncharacterized protein</fullName>
    </submittedName>
</protein>
<reference evidence="1 2" key="1">
    <citation type="submission" date="2019-05" db="EMBL/GenBank/DDBJ databases">
        <title>Another draft genome of Portunus trituberculatus and its Hox gene families provides insights of decapod evolution.</title>
        <authorList>
            <person name="Jeong J.-H."/>
            <person name="Song I."/>
            <person name="Kim S."/>
            <person name="Choi T."/>
            <person name="Kim D."/>
            <person name="Ryu S."/>
            <person name="Kim W."/>
        </authorList>
    </citation>
    <scope>NUCLEOTIDE SEQUENCE [LARGE SCALE GENOMIC DNA]</scope>
    <source>
        <tissue evidence="1">Muscle</tissue>
    </source>
</reference>
<dbReference type="EMBL" id="VSRR010013708">
    <property type="protein sequence ID" value="MPC56118.1"/>
    <property type="molecule type" value="Genomic_DNA"/>
</dbReference>
<evidence type="ECO:0000313" key="2">
    <source>
        <dbReference type="Proteomes" id="UP000324222"/>
    </source>
</evidence>
<accession>A0A5B7GGA1</accession>
<keyword evidence="2" id="KW-1185">Reference proteome</keyword>
<name>A0A5B7GGA1_PORTR</name>
<comment type="caution">
    <text evidence="1">The sequence shown here is derived from an EMBL/GenBank/DDBJ whole genome shotgun (WGS) entry which is preliminary data.</text>
</comment>
<sequence>MLKDSRHARHCRPPHSSLYERHLLLIYHSSHTPQNQSNIHLPDHYVRIEDRQEKQDIHSLNTTSPSPVYDERLGVGSQTCCWSLTSHKIFSASDHHIFHNFPHDVTMHTKSLAAGQDQRVRA</sequence>
<dbReference type="Proteomes" id="UP000324222">
    <property type="component" value="Unassembled WGS sequence"/>
</dbReference>
<gene>
    <name evidence="1" type="ORF">E2C01_050070</name>
</gene>
<dbReference type="AlphaFoldDB" id="A0A5B7GGA1"/>
<organism evidence="1 2">
    <name type="scientific">Portunus trituberculatus</name>
    <name type="common">Swimming crab</name>
    <name type="synonym">Neptunus trituberculatus</name>
    <dbReference type="NCBI Taxonomy" id="210409"/>
    <lineage>
        <taxon>Eukaryota</taxon>
        <taxon>Metazoa</taxon>
        <taxon>Ecdysozoa</taxon>
        <taxon>Arthropoda</taxon>
        <taxon>Crustacea</taxon>
        <taxon>Multicrustacea</taxon>
        <taxon>Malacostraca</taxon>
        <taxon>Eumalacostraca</taxon>
        <taxon>Eucarida</taxon>
        <taxon>Decapoda</taxon>
        <taxon>Pleocyemata</taxon>
        <taxon>Brachyura</taxon>
        <taxon>Eubrachyura</taxon>
        <taxon>Portunoidea</taxon>
        <taxon>Portunidae</taxon>
        <taxon>Portuninae</taxon>
        <taxon>Portunus</taxon>
    </lineage>
</organism>
<proteinExistence type="predicted"/>
<evidence type="ECO:0000313" key="1">
    <source>
        <dbReference type="EMBL" id="MPC56118.1"/>
    </source>
</evidence>